<dbReference type="EMBL" id="MGGE01000012">
    <property type="protein sequence ID" value="OGM21601.1"/>
    <property type="molecule type" value="Genomic_DNA"/>
</dbReference>
<sequence>MLTNTKKVIAITKDKVIASEVKLDSKKLVSSFEFGWKPETLDLVFNEVKKRLKTSQFRILVSDALSYVVRTSVPSEVTKDEEREYVGQNIQEKIPDDLKEGDWDYKIVGSEKKGDSIGSTRDVIVFAIVSDFYGILKNAIKKTNLQVEAIEPETVARTRDVNPIIGIAMKEDISGKDEEVLNLKPSESETKKEVTETRIQQSSESDDKDPQTGGKRSLKVRIIFFISIIFFLLGVLFFIRSNPFESNEEFPTPTITPTTSVEKVSPTPEAVEKTLDLSKFKVQVQNGTGTEGGADEVAGILETEGFTDIETANADSFDYQETELRIKDAVPEEVIEIVEKALIGRYTLKVVETSLDASSDFDIVVIVGVER</sequence>
<dbReference type="AlphaFoldDB" id="A0A1F7Y2T5"/>
<organism evidence="4 5">
    <name type="scientific">Candidatus Woesebacteria bacterium RIFCSPHIGHO2_01_FULL_38_9</name>
    <dbReference type="NCBI Taxonomy" id="1802492"/>
    <lineage>
        <taxon>Bacteria</taxon>
        <taxon>Candidatus Woeseibacteriota</taxon>
    </lineage>
</organism>
<keyword evidence="2" id="KW-0472">Membrane</keyword>
<feature type="domain" description="LytR/CpsA/Psr regulator C-terminal" evidence="3">
    <location>
        <begin position="280"/>
        <end position="368"/>
    </location>
</feature>
<evidence type="ECO:0000256" key="2">
    <source>
        <dbReference type="SAM" id="Phobius"/>
    </source>
</evidence>
<feature type="compositionally biased region" description="Basic and acidic residues" evidence="1">
    <location>
        <begin position="178"/>
        <end position="196"/>
    </location>
</feature>
<reference evidence="4 5" key="1">
    <citation type="journal article" date="2016" name="Nat. Commun.">
        <title>Thousands of microbial genomes shed light on interconnected biogeochemical processes in an aquifer system.</title>
        <authorList>
            <person name="Anantharaman K."/>
            <person name="Brown C.T."/>
            <person name="Hug L.A."/>
            <person name="Sharon I."/>
            <person name="Castelle C.J."/>
            <person name="Probst A.J."/>
            <person name="Thomas B.C."/>
            <person name="Singh A."/>
            <person name="Wilkins M.J."/>
            <person name="Karaoz U."/>
            <person name="Brodie E.L."/>
            <person name="Williams K.H."/>
            <person name="Hubbard S.S."/>
            <person name="Banfield J.F."/>
        </authorList>
    </citation>
    <scope>NUCLEOTIDE SEQUENCE [LARGE SCALE GENOMIC DNA]</scope>
</reference>
<gene>
    <name evidence="4" type="ORF">A2714_02095</name>
</gene>
<dbReference type="Gene3D" id="3.30.420.40">
    <property type="match status" value="1"/>
</dbReference>
<feature type="region of interest" description="Disordered" evidence="1">
    <location>
        <begin position="178"/>
        <end position="214"/>
    </location>
</feature>
<evidence type="ECO:0000259" key="3">
    <source>
        <dbReference type="Pfam" id="PF13399"/>
    </source>
</evidence>
<dbReference type="Gene3D" id="3.30.1490.300">
    <property type="match status" value="1"/>
</dbReference>
<evidence type="ECO:0000313" key="5">
    <source>
        <dbReference type="Proteomes" id="UP000178419"/>
    </source>
</evidence>
<keyword evidence="2" id="KW-0812">Transmembrane</keyword>
<name>A0A1F7Y2T5_9BACT</name>
<comment type="caution">
    <text evidence="4">The sequence shown here is derived from an EMBL/GenBank/DDBJ whole genome shotgun (WGS) entry which is preliminary data.</text>
</comment>
<dbReference type="Proteomes" id="UP000178419">
    <property type="component" value="Unassembled WGS sequence"/>
</dbReference>
<dbReference type="Pfam" id="PF13399">
    <property type="entry name" value="LytR_C"/>
    <property type="match status" value="1"/>
</dbReference>
<protein>
    <recommendedName>
        <fullName evidence="3">LytR/CpsA/Psr regulator C-terminal domain-containing protein</fullName>
    </recommendedName>
</protein>
<keyword evidence="2" id="KW-1133">Transmembrane helix</keyword>
<proteinExistence type="predicted"/>
<accession>A0A1F7Y2T5</accession>
<evidence type="ECO:0000313" key="4">
    <source>
        <dbReference type="EMBL" id="OGM21601.1"/>
    </source>
</evidence>
<dbReference type="Gene3D" id="3.30.70.2390">
    <property type="match status" value="1"/>
</dbReference>
<evidence type="ECO:0000256" key="1">
    <source>
        <dbReference type="SAM" id="MobiDB-lite"/>
    </source>
</evidence>
<dbReference type="InterPro" id="IPR027381">
    <property type="entry name" value="LytR/CpsA/Psr_C"/>
</dbReference>
<feature type="transmembrane region" description="Helical" evidence="2">
    <location>
        <begin position="222"/>
        <end position="239"/>
    </location>
</feature>